<dbReference type="InterPro" id="IPR027417">
    <property type="entry name" value="P-loop_NTPase"/>
</dbReference>
<accession>A0A410H2Z7</accession>
<evidence type="ECO:0000259" key="1">
    <source>
        <dbReference type="Pfam" id="PF01656"/>
    </source>
</evidence>
<dbReference type="SUPFAM" id="SSF52540">
    <property type="entry name" value="P-loop containing nucleoside triphosphate hydrolases"/>
    <property type="match status" value="1"/>
</dbReference>
<dbReference type="PANTHER" id="PTHR13696:SF96">
    <property type="entry name" value="COBQ_COBB_MIND_PARA NUCLEOTIDE BINDING DOMAIN-CONTAINING PROTEIN"/>
    <property type="match status" value="1"/>
</dbReference>
<dbReference type="EMBL" id="CP035033">
    <property type="protein sequence ID" value="QAB15308.1"/>
    <property type="molecule type" value="Genomic_DNA"/>
</dbReference>
<keyword evidence="3" id="KW-1185">Reference proteome</keyword>
<organism evidence="2 3">
    <name type="scientific">Hydrogenovibrio thermophilus</name>
    <dbReference type="NCBI Taxonomy" id="265883"/>
    <lineage>
        <taxon>Bacteria</taxon>
        <taxon>Pseudomonadati</taxon>
        <taxon>Pseudomonadota</taxon>
        <taxon>Gammaproteobacteria</taxon>
        <taxon>Thiotrichales</taxon>
        <taxon>Piscirickettsiaceae</taxon>
        <taxon>Hydrogenovibrio</taxon>
    </lineage>
</organism>
<evidence type="ECO:0000313" key="2">
    <source>
        <dbReference type="EMBL" id="QAB15308.1"/>
    </source>
</evidence>
<dbReference type="Gene3D" id="3.40.50.300">
    <property type="entry name" value="P-loop containing nucleotide triphosphate hydrolases"/>
    <property type="match status" value="1"/>
</dbReference>
<dbReference type="InterPro" id="IPR048089">
    <property type="entry name" value="McdA"/>
</dbReference>
<dbReference type="Pfam" id="PF01656">
    <property type="entry name" value="CbiA"/>
    <property type="match status" value="1"/>
</dbReference>
<dbReference type="KEGG" id="htr:EPV75_06315"/>
<dbReference type="AlphaFoldDB" id="A0A410H2Z7"/>
<evidence type="ECO:0000313" key="3">
    <source>
        <dbReference type="Proteomes" id="UP000285478"/>
    </source>
</evidence>
<dbReference type="CDD" id="cd02042">
    <property type="entry name" value="ParAB_family"/>
    <property type="match status" value="1"/>
</dbReference>
<feature type="domain" description="CobQ/CobB/MinD/ParA nucleotide binding" evidence="1">
    <location>
        <begin position="7"/>
        <end position="183"/>
    </location>
</feature>
<sequence>MTSARILAVANQKGGTGKTTLSMNLAAGLVNHGRVLLIDADPQGSATQWCRLSAEDKPFPVPVIAVAGHLAHEVERFANDYDFIVIDCPPTLETGVMQAALKVSQTLLIPVLPSPMDLWASLRIAEAIEQAKRHNRPLQPYIVINQLEPRSALSNAMQEALQEFDIPALKSGLRRRAVYRNAAVDGLSVYCMGKRGEMAANEIDDIIQEVL</sequence>
<protein>
    <submittedName>
        <fullName evidence="2">Cobyrinic acid a,c-diamide synthase</fullName>
    </submittedName>
</protein>
<reference evidence="2 3" key="1">
    <citation type="journal article" date="2018" name="Environ. Microbiol.">
        <title>Genomes of ubiquitous marine and hypersaline Hydrogenovibrio, Thiomicrorhabdus and Thiomicrospira spp. encode a diversity of mechanisms to sustain chemolithoautotrophy in heterogeneous environments.</title>
        <authorList>
            <person name="Scott K.M."/>
            <person name="Williams J."/>
            <person name="Porter C.M.B."/>
            <person name="Russel S."/>
            <person name="Harmer T.L."/>
            <person name="Paul J.H."/>
            <person name="Antonen K.M."/>
            <person name="Bridges M.K."/>
            <person name="Camper G.J."/>
            <person name="Campla C.K."/>
            <person name="Casella L.G."/>
            <person name="Chase E."/>
            <person name="Conrad J.W."/>
            <person name="Cruz M.C."/>
            <person name="Dunlap D.S."/>
            <person name="Duran L."/>
            <person name="Fahsbender E.M."/>
            <person name="Goldsmith D.B."/>
            <person name="Keeley R.F."/>
            <person name="Kondoff M.R."/>
            <person name="Kussy B.I."/>
            <person name="Lane M.K."/>
            <person name="Lawler S."/>
            <person name="Leigh B.A."/>
            <person name="Lewis C."/>
            <person name="Lostal L.M."/>
            <person name="Marking D."/>
            <person name="Mancera P.A."/>
            <person name="McClenthan E.C."/>
            <person name="McIntyre E.A."/>
            <person name="Mine J.A."/>
            <person name="Modi S."/>
            <person name="Moore B.D."/>
            <person name="Morgan W.A."/>
            <person name="Nelson K.M."/>
            <person name="Nguyen K.N."/>
            <person name="Ogburn N."/>
            <person name="Parrino D.G."/>
            <person name="Pedapudi A.D."/>
            <person name="Pelham R.P."/>
            <person name="Preece A.M."/>
            <person name="Rampersad E.A."/>
            <person name="Richardson J.C."/>
            <person name="Rodgers C.M."/>
            <person name="Schaffer B.L."/>
            <person name="Sheridan N.E."/>
            <person name="Solone M.R."/>
            <person name="Staley Z.R."/>
            <person name="Tabuchi M."/>
            <person name="Waide R.J."/>
            <person name="Wanjugi P.W."/>
            <person name="Young S."/>
            <person name="Clum A."/>
            <person name="Daum C."/>
            <person name="Huntemann M."/>
            <person name="Ivanova N."/>
            <person name="Kyrpides N."/>
            <person name="Mikhailova N."/>
            <person name="Palaniappan K."/>
            <person name="Pillay M."/>
            <person name="Reddy T.B.K."/>
            <person name="Shapiro N."/>
            <person name="Stamatis D."/>
            <person name="Varghese N."/>
            <person name="Woyke T."/>
            <person name="Boden R."/>
            <person name="Freyermuth S.K."/>
            <person name="Kerfeld C.A."/>
        </authorList>
    </citation>
    <scope>NUCLEOTIDE SEQUENCE [LARGE SCALE GENOMIC DNA]</scope>
    <source>
        <strain evidence="2 3">JR-2</strain>
    </source>
</reference>
<dbReference type="InterPro" id="IPR002586">
    <property type="entry name" value="CobQ/CobB/MinD/ParA_Nub-bd_dom"/>
</dbReference>
<dbReference type="PANTHER" id="PTHR13696">
    <property type="entry name" value="P-LOOP CONTAINING NUCLEOSIDE TRIPHOSPHATE HYDROLASE"/>
    <property type="match status" value="1"/>
</dbReference>
<dbReference type="InterPro" id="IPR050678">
    <property type="entry name" value="DNA_Partitioning_ATPase"/>
</dbReference>
<dbReference type="RefSeq" id="WP_128384829.1">
    <property type="nucleotide sequence ID" value="NZ_CP035033.1"/>
</dbReference>
<dbReference type="PIRSF" id="PIRSF009320">
    <property type="entry name" value="Nuc_binding_HP_1000"/>
    <property type="match status" value="1"/>
</dbReference>
<name>A0A410H2Z7_9GAMM</name>
<gene>
    <name evidence="2" type="ORF">EPV75_06315</name>
</gene>
<dbReference type="NCBIfam" id="NF041546">
    <property type="entry name" value="ParA_partition"/>
    <property type="match status" value="1"/>
</dbReference>
<dbReference type="Proteomes" id="UP000285478">
    <property type="component" value="Chromosome"/>
</dbReference>
<proteinExistence type="predicted"/>